<accession>A0A7J6LRZ6</accession>
<dbReference type="Proteomes" id="UP000570595">
    <property type="component" value="Unassembled WGS sequence"/>
</dbReference>
<feature type="domain" description="CBM20" evidence="4">
    <location>
        <begin position="66"/>
        <end position="126"/>
    </location>
</feature>
<dbReference type="InterPro" id="IPR023214">
    <property type="entry name" value="HAD_sf"/>
</dbReference>
<dbReference type="GO" id="GO:2001070">
    <property type="term" value="F:starch binding"/>
    <property type="evidence" value="ECO:0007669"/>
    <property type="project" value="InterPro"/>
</dbReference>
<reference evidence="5 6" key="1">
    <citation type="submission" date="2020-04" db="EMBL/GenBank/DDBJ databases">
        <title>Perkinsus olseni comparative genomics.</title>
        <authorList>
            <person name="Bogema D.R."/>
        </authorList>
    </citation>
    <scope>NUCLEOTIDE SEQUENCE [LARGE SCALE GENOMIC DNA]</scope>
    <source>
        <strain evidence="5">ATCC PRA-179</strain>
    </source>
</reference>
<feature type="compositionally biased region" description="Polar residues" evidence="3">
    <location>
        <begin position="1016"/>
        <end position="1038"/>
    </location>
</feature>
<evidence type="ECO:0000256" key="3">
    <source>
        <dbReference type="SAM" id="MobiDB-lite"/>
    </source>
</evidence>
<dbReference type="FunFam" id="3.40.50.1000:FF:000052">
    <property type="entry name" value="Alpha,alpha-trehalose-phosphate synthase [UDP-forming] 6"/>
    <property type="match status" value="1"/>
</dbReference>
<evidence type="ECO:0000259" key="4">
    <source>
        <dbReference type="Pfam" id="PF00686"/>
    </source>
</evidence>
<dbReference type="PANTHER" id="PTHR10788:SF94">
    <property type="entry name" value="ALPHA,ALPHA-TREHALOSE-PHOSPHATE SYNTHASE [UDP-FORMING] 5"/>
    <property type="match status" value="1"/>
</dbReference>
<comment type="similarity">
    <text evidence="2">In the C-terminal section; belongs to the trehalose phosphatase family.</text>
</comment>
<dbReference type="Pfam" id="PF00982">
    <property type="entry name" value="Glyco_transf_20"/>
    <property type="match status" value="1"/>
</dbReference>
<dbReference type="InterPro" id="IPR006379">
    <property type="entry name" value="HAD-SF_hydro_IIB"/>
</dbReference>
<feature type="compositionally biased region" description="Polar residues" evidence="3">
    <location>
        <begin position="767"/>
        <end position="776"/>
    </location>
</feature>
<dbReference type="InterPro" id="IPR013784">
    <property type="entry name" value="Carb-bd-like_fold"/>
</dbReference>
<dbReference type="NCBIfam" id="TIGR00685">
    <property type="entry name" value="T6PP"/>
    <property type="match status" value="1"/>
</dbReference>
<evidence type="ECO:0000313" key="5">
    <source>
        <dbReference type="EMBL" id="KAF4662068.1"/>
    </source>
</evidence>
<feature type="region of interest" description="Disordered" evidence="3">
    <location>
        <begin position="163"/>
        <end position="184"/>
    </location>
</feature>
<evidence type="ECO:0000313" key="6">
    <source>
        <dbReference type="Proteomes" id="UP000570595"/>
    </source>
</evidence>
<dbReference type="GO" id="GO:0005992">
    <property type="term" value="P:trehalose biosynthetic process"/>
    <property type="evidence" value="ECO:0007669"/>
    <property type="project" value="InterPro"/>
</dbReference>
<feature type="region of interest" description="Disordered" evidence="3">
    <location>
        <begin position="758"/>
        <end position="783"/>
    </location>
</feature>
<evidence type="ECO:0000256" key="1">
    <source>
        <dbReference type="ARBA" id="ARBA00005409"/>
    </source>
</evidence>
<feature type="compositionally biased region" description="Polar residues" evidence="3">
    <location>
        <begin position="1"/>
        <end position="11"/>
    </location>
</feature>
<feature type="region of interest" description="Disordered" evidence="3">
    <location>
        <begin position="997"/>
        <end position="1102"/>
    </location>
</feature>
<dbReference type="SUPFAM" id="SSF53756">
    <property type="entry name" value="UDP-Glycosyltransferase/glycogen phosphorylase"/>
    <property type="match status" value="1"/>
</dbReference>
<feature type="compositionally biased region" description="Polar residues" evidence="3">
    <location>
        <begin position="173"/>
        <end position="184"/>
    </location>
</feature>
<dbReference type="Gene3D" id="3.40.50.2000">
    <property type="entry name" value="Glycogen Phosphorylase B"/>
    <property type="match status" value="2"/>
</dbReference>
<dbReference type="GO" id="GO:0005829">
    <property type="term" value="C:cytosol"/>
    <property type="evidence" value="ECO:0007669"/>
    <property type="project" value="TreeGrafter"/>
</dbReference>
<dbReference type="SUPFAM" id="SSF49452">
    <property type="entry name" value="Starch-binding domain-like"/>
    <property type="match status" value="1"/>
</dbReference>
<feature type="compositionally biased region" description="Polar residues" evidence="3">
    <location>
        <begin position="1082"/>
        <end position="1102"/>
    </location>
</feature>
<evidence type="ECO:0000256" key="2">
    <source>
        <dbReference type="ARBA" id="ARBA00006330"/>
    </source>
</evidence>
<dbReference type="InterPro" id="IPR003337">
    <property type="entry name" value="Trehalose_PPase"/>
</dbReference>
<dbReference type="InterPro" id="IPR002044">
    <property type="entry name" value="CBM20"/>
</dbReference>
<proteinExistence type="inferred from homology"/>
<dbReference type="Gene3D" id="2.60.40.10">
    <property type="entry name" value="Immunoglobulins"/>
    <property type="match status" value="1"/>
</dbReference>
<sequence length="1233" mass="137928">MNPTTTASSAADNPIVGEAPEKAPSLDDSDDLQSPVPAGERVLYTRVFFRCVVPQEYASKLKEGNGKVVVVGDCTSLGHWDHRQGIELFTQEDMFPCFYTVEPVKFQTKVRVSYQYALVSQDSNLFAYIDRDTRTMIPTGGEMTVEDDFGMYRNALHPEDISSLSFDDRPSSEAASQTSQTPETTAHTLFEQRMAAIRSLDSFPPLESNNGVIMVSFELPVKVEKVHGEWQARVSESGNVMPSMYQLRHQYPERVMFVGWPGVHVTDYGDQREIRELLLDYDCIPVFLAEDLYNNFVSFCDRFLWPIFHSVVMSFVYDDNPRPFDLQQWAAYQTVNQKFSEVVWASCREDQDMVWIHDIYLLLMPMLVGRKLRTANVGLFLHTPFPSSDLYKCLPVREELLKGMLCADLVGFQFFEYERHFLTCCKRILGLDYHFKKGGFVSVDYLGREVALRVGHACMHYDYSMQKMQEPAVVERAQVLRDHYGDNVIVYASVDRCDRLSGIGLKFRAWRLFLEQHPNVVGRAVLRQHAYVPKTHSVTLAYKLASELTQIAEAINDQFGCEVIHFESGPLSAVDRMALLRVADVLLDTSVKSGLNLVPFEYYVARAALPPTSPTNLRGAVICSEFSGCSRVLIGSLSVNPWNTDKLVVAIQDAKHMLGTPELAERLYRDTAYVSSHSLLSWAEDFLCDLRRARKKAEMMYITYGFGANFRLMGLSEDFQRLEHDEILAAYKRAKFRVLFLDNEGTLCSTSYISRNAYGSPRASSPEFPSTSSEGELSNLHMHGSPPSEKVLQMLRVICRDPRNVVVVLSGRSPDHLEKWFSSVDHIGLAAEHGYYYQVPALNGPDNQQGASPSRRHWECLLSDSYASERDDTSWKAIAMELMKQYVARTQGSYIEYKGSALVWQYGDADPDFGQWQAKELANSLEELLDTYNVEVVCGKGYVEIKLKGVNKGVAAQTILQKLSNIRGQPDFVLAMGDDQSDELMFEKLKSLYEPKPSPVAAAHSESPRHHPPSPTDSAGHSSSVERPQRTLGLNSGSIHRDLNQLGTGLRRPPFSTTSSSHTGQAPPWKEEGGNLGLLASHGTSTRRPQAETPTQHGKSGTEVFTVSVGKKPSHAKWFVADPHEVSDVLASLAAASSAAACAGYEVLSSNTCPAWGRQYNTCRVSRAGAAGGAGGGSALAGGSYAQEYDENPDSYMFSYDENLEEQELMMSRDFGDESGEDDEMAELRQYLY</sequence>
<comment type="caution">
    <text evidence="5">The sequence shown here is derived from an EMBL/GenBank/DDBJ whole genome shotgun (WGS) entry which is preliminary data.</text>
</comment>
<protein>
    <submittedName>
        <fullName evidence="5">Trehalose-6-P synthase/phosphatase complex synthase subunit</fullName>
    </submittedName>
</protein>
<feature type="region of interest" description="Disordered" evidence="3">
    <location>
        <begin position="1"/>
        <end position="34"/>
    </location>
</feature>
<dbReference type="EMBL" id="JABAHT010000179">
    <property type="protein sequence ID" value="KAF4662068.1"/>
    <property type="molecule type" value="Genomic_DNA"/>
</dbReference>
<dbReference type="Gene3D" id="3.40.50.1000">
    <property type="entry name" value="HAD superfamily/HAD-like"/>
    <property type="match status" value="1"/>
</dbReference>
<dbReference type="GO" id="GO:0004805">
    <property type="term" value="F:trehalose-phosphatase activity"/>
    <property type="evidence" value="ECO:0007669"/>
    <property type="project" value="TreeGrafter"/>
</dbReference>
<name>A0A7J6LRZ6_PEROL</name>
<dbReference type="InterPro" id="IPR013783">
    <property type="entry name" value="Ig-like_fold"/>
</dbReference>
<dbReference type="NCBIfam" id="TIGR01484">
    <property type="entry name" value="HAD-SF-IIB"/>
    <property type="match status" value="1"/>
</dbReference>
<dbReference type="CDD" id="cd03788">
    <property type="entry name" value="GT20_TPS"/>
    <property type="match status" value="1"/>
</dbReference>
<gene>
    <name evidence="5" type="primary">TPS1_1</name>
    <name evidence="5" type="ORF">FOZ61_002741</name>
</gene>
<dbReference type="AlphaFoldDB" id="A0A7J6LRZ6"/>
<dbReference type="Pfam" id="PF00686">
    <property type="entry name" value="CBM_20"/>
    <property type="match status" value="1"/>
</dbReference>
<feature type="compositionally biased region" description="Polar residues" evidence="3">
    <location>
        <begin position="1055"/>
        <end position="1064"/>
    </location>
</feature>
<dbReference type="PANTHER" id="PTHR10788">
    <property type="entry name" value="TREHALOSE-6-PHOSPHATE SYNTHASE"/>
    <property type="match status" value="1"/>
</dbReference>
<dbReference type="SUPFAM" id="SSF56784">
    <property type="entry name" value="HAD-like"/>
    <property type="match status" value="1"/>
</dbReference>
<dbReference type="InterPro" id="IPR001830">
    <property type="entry name" value="Glyco_trans_20"/>
</dbReference>
<dbReference type="Pfam" id="PF02358">
    <property type="entry name" value="Trehalose_PPase"/>
    <property type="match status" value="1"/>
</dbReference>
<dbReference type="Gene3D" id="3.30.70.1020">
    <property type="entry name" value="Trehalose-6-phosphate phosphatase related protein, domain 2"/>
    <property type="match status" value="1"/>
</dbReference>
<dbReference type="OrthoDB" id="755951at2759"/>
<comment type="similarity">
    <text evidence="1">In the N-terminal section; belongs to the glycosyltransferase 20 family.</text>
</comment>
<organism evidence="5 6">
    <name type="scientific">Perkinsus olseni</name>
    <name type="common">Perkinsus atlanticus</name>
    <dbReference type="NCBI Taxonomy" id="32597"/>
    <lineage>
        <taxon>Eukaryota</taxon>
        <taxon>Sar</taxon>
        <taxon>Alveolata</taxon>
        <taxon>Perkinsozoa</taxon>
        <taxon>Perkinsea</taxon>
        <taxon>Perkinsida</taxon>
        <taxon>Perkinsidae</taxon>
        <taxon>Perkinsus</taxon>
    </lineage>
</organism>
<dbReference type="InterPro" id="IPR036412">
    <property type="entry name" value="HAD-like_sf"/>
</dbReference>